<comment type="similarity">
    <text evidence="1 5">Belongs to the peptidase S41A family.</text>
</comment>
<evidence type="ECO:0000256" key="6">
    <source>
        <dbReference type="SAM" id="MobiDB-lite"/>
    </source>
</evidence>
<dbReference type="Pfam" id="PF03572">
    <property type="entry name" value="Peptidase_S41"/>
    <property type="match status" value="1"/>
</dbReference>
<keyword evidence="7" id="KW-1133">Transmembrane helix</keyword>
<dbReference type="GO" id="GO:0007165">
    <property type="term" value="P:signal transduction"/>
    <property type="evidence" value="ECO:0007669"/>
    <property type="project" value="TreeGrafter"/>
</dbReference>
<protein>
    <recommendedName>
        <fullName evidence="8">PDZ domain-containing protein</fullName>
    </recommendedName>
</protein>
<dbReference type="InterPro" id="IPR001478">
    <property type="entry name" value="PDZ"/>
</dbReference>
<dbReference type="SUPFAM" id="SSF50156">
    <property type="entry name" value="PDZ domain-like"/>
    <property type="match status" value="1"/>
</dbReference>
<dbReference type="SUPFAM" id="SSF52096">
    <property type="entry name" value="ClpP/crotonase"/>
    <property type="match status" value="1"/>
</dbReference>
<dbReference type="Proteomes" id="UP000037392">
    <property type="component" value="Unassembled WGS sequence"/>
</dbReference>
<feature type="region of interest" description="Disordered" evidence="6">
    <location>
        <begin position="91"/>
        <end position="110"/>
    </location>
</feature>
<feature type="domain" description="PDZ" evidence="8">
    <location>
        <begin position="167"/>
        <end position="232"/>
    </location>
</feature>
<accession>A0A0J9BWF2</accession>
<dbReference type="NCBIfam" id="TIGR00225">
    <property type="entry name" value="prc"/>
    <property type="match status" value="1"/>
</dbReference>
<keyword evidence="7" id="KW-0472">Membrane</keyword>
<dbReference type="PANTHER" id="PTHR32060">
    <property type="entry name" value="TAIL-SPECIFIC PROTEASE"/>
    <property type="match status" value="1"/>
</dbReference>
<dbReference type="Gene3D" id="3.30.750.44">
    <property type="match status" value="1"/>
</dbReference>
<evidence type="ECO:0000256" key="7">
    <source>
        <dbReference type="SAM" id="Phobius"/>
    </source>
</evidence>
<dbReference type="SMART" id="SM00228">
    <property type="entry name" value="PDZ"/>
    <property type="match status" value="1"/>
</dbReference>
<dbReference type="EMBL" id="ADLK01000029">
    <property type="protein sequence ID" value="KMW16466.1"/>
    <property type="molecule type" value="Genomic_DNA"/>
</dbReference>
<dbReference type="Gene3D" id="2.30.42.10">
    <property type="match status" value="1"/>
</dbReference>
<comment type="caution">
    <text evidence="9">The sequence shown here is derived from an EMBL/GenBank/DDBJ whole genome shotgun (WGS) entry which is preliminary data.</text>
</comment>
<evidence type="ECO:0000256" key="3">
    <source>
        <dbReference type="ARBA" id="ARBA00022801"/>
    </source>
</evidence>
<evidence type="ECO:0000259" key="8">
    <source>
        <dbReference type="PROSITE" id="PS50106"/>
    </source>
</evidence>
<dbReference type="PROSITE" id="PS50106">
    <property type="entry name" value="PDZ"/>
    <property type="match status" value="1"/>
</dbReference>
<dbReference type="GeneID" id="93161672"/>
<evidence type="ECO:0000313" key="9">
    <source>
        <dbReference type="EMBL" id="KMW16466.1"/>
    </source>
</evidence>
<dbReference type="InterPro" id="IPR004447">
    <property type="entry name" value="Peptidase_S41A"/>
</dbReference>
<evidence type="ECO:0000256" key="1">
    <source>
        <dbReference type="ARBA" id="ARBA00009179"/>
    </source>
</evidence>
<feature type="compositionally biased region" description="Basic and acidic residues" evidence="6">
    <location>
        <begin position="1"/>
        <end position="17"/>
    </location>
</feature>
<dbReference type="AlphaFoldDB" id="A0A0J9BWF2"/>
<dbReference type="GO" id="GO:0008236">
    <property type="term" value="F:serine-type peptidase activity"/>
    <property type="evidence" value="ECO:0007669"/>
    <property type="project" value="UniProtKB-KW"/>
</dbReference>
<evidence type="ECO:0000256" key="2">
    <source>
        <dbReference type="ARBA" id="ARBA00022670"/>
    </source>
</evidence>
<proteinExistence type="inferred from homology"/>
<evidence type="ECO:0000256" key="5">
    <source>
        <dbReference type="RuleBase" id="RU004404"/>
    </source>
</evidence>
<dbReference type="GO" id="GO:0006508">
    <property type="term" value="P:proteolysis"/>
    <property type="evidence" value="ECO:0007669"/>
    <property type="project" value="UniProtKB-KW"/>
</dbReference>
<name>A0A0J9BWF2_9FIRM</name>
<gene>
    <name evidence="9" type="ORF">HMPREF9470_03966</name>
</gene>
<dbReference type="RefSeq" id="WP_048930553.1">
    <property type="nucleotide sequence ID" value="NZ_KQ235881.1"/>
</dbReference>
<sequence>MDNREFDQQKNMNDPDRQMQGPAGGNSGWQPDNAGPDWQSEGPDNSRQGNGKNRFWTGVLAGALVTAFVGLIVVGMSAGIYIFGKKVMSRQPGTQTEGRAPAISDSSKDKEGVDFSRVTAKMDLIQQIIGEYFLYEEDAQNVEDFIYRGMLAGLDDPYSVYYTESDYKSLQDSTKGTYSGIGAMISQNRTTGLCTIVRVFEGSPALEAGMQPGDIIYKVEDTLVASESLDVLVNNYIKGEEGTPVNITVYRADKDEYAELTMKRRKIEVPTVEHRMMEDNIGYIAVTEFDVITVEQFKAAVDELEKDGMKGLIIDLRSNPGGILDGAVKMADYLLPDDISRYDKGDGKTLIVYTADKNEKGDVFTASDKHEVDLPLVILVNGDSASASEVFTGAMKDYNRATVVGTTSYGKGIVQNLIPLGDGSAIKITTAHYYTPSGFDLHGKGIEPDVEVELDEKLKTQAVVKPEEDNQIQKAVQVLKDKIQ</sequence>
<evidence type="ECO:0000313" key="10">
    <source>
        <dbReference type="Proteomes" id="UP000037392"/>
    </source>
</evidence>
<dbReference type="InterPro" id="IPR029045">
    <property type="entry name" value="ClpP/crotonase-like_dom_sf"/>
</dbReference>
<keyword evidence="3 5" id="KW-0378">Hydrolase</keyword>
<feature type="region of interest" description="Disordered" evidence="6">
    <location>
        <begin position="1"/>
        <end position="50"/>
    </location>
</feature>
<evidence type="ECO:0000256" key="4">
    <source>
        <dbReference type="ARBA" id="ARBA00022825"/>
    </source>
</evidence>
<feature type="transmembrane region" description="Helical" evidence="7">
    <location>
        <begin position="55"/>
        <end position="83"/>
    </location>
</feature>
<dbReference type="CDD" id="cd06782">
    <property type="entry name" value="cpPDZ_CPP-like"/>
    <property type="match status" value="1"/>
</dbReference>
<dbReference type="PANTHER" id="PTHR32060:SF30">
    <property type="entry name" value="CARBOXY-TERMINAL PROCESSING PROTEASE CTPA"/>
    <property type="match status" value="1"/>
</dbReference>
<dbReference type="Pfam" id="PF13180">
    <property type="entry name" value="PDZ_2"/>
    <property type="match status" value="1"/>
</dbReference>
<dbReference type="GO" id="GO:0030288">
    <property type="term" value="C:outer membrane-bounded periplasmic space"/>
    <property type="evidence" value="ECO:0007669"/>
    <property type="project" value="TreeGrafter"/>
</dbReference>
<dbReference type="CDD" id="cd07560">
    <property type="entry name" value="Peptidase_S41_CPP"/>
    <property type="match status" value="1"/>
</dbReference>
<dbReference type="GO" id="GO:0004175">
    <property type="term" value="F:endopeptidase activity"/>
    <property type="evidence" value="ECO:0007669"/>
    <property type="project" value="TreeGrafter"/>
</dbReference>
<dbReference type="Gene3D" id="3.90.226.10">
    <property type="entry name" value="2-enoyl-CoA Hydratase, Chain A, domain 1"/>
    <property type="match status" value="1"/>
</dbReference>
<keyword evidence="7" id="KW-0812">Transmembrane</keyword>
<dbReference type="InterPro" id="IPR036034">
    <property type="entry name" value="PDZ_sf"/>
</dbReference>
<keyword evidence="2 5" id="KW-0645">Protease</keyword>
<keyword evidence="4 5" id="KW-0720">Serine protease</keyword>
<dbReference type="InterPro" id="IPR005151">
    <property type="entry name" value="Tail-specific_protease"/>
</dbReference>
<dbReference type="SMART" id="SM00245">
    <property type="entry name" value="TSPc"/>
    <property type="match status" value="1"/>
</dbReference>
<organism evidence="9 10">
    <name type="scientific">[Clostridium] citroniae WAL-19142</name>
    <dbReference type="NCBI Taxonomy" id="742734"/>
    <lineage>
        <taxon>Bacteria</taxon>
        <taxon>Bacillati</taxon>
        <taxon>Bacillota</taxon>
        <taxon>Clostridia</taxon>
        <taxon>Lachnospirales</taxon>
        <taxon>Lachnospiraceae</taxon>
        <taxon>Enterocloster</taxon>
    </lineage>
</organism>
<reference evidence="9 10" key="1">
    <citation type="submission" date="2011-04" db="EMBL/GenBank/DDBJ databases">
        <title>The Genome Sequence of Clostridium citroniae WAL-19142.</title>
        <authorList>
            <consortium name="The Broad Institute Genome Sequencing Platform"/>
            <person name="Earl A."/>
            <person name="Ward D."/>
            <person name="Feldgarden M."/>
            <person name="Gevers D."/>
            <person name="Warren Y.A."/>
            <person name="Tyrrell K.L."/>
            <person name="Citron D.M."/>
            <person name="Goldstein E.J."/>
            <person name="Daigneault M."/>
            <person name="Allen-Vercoe E."/>
            <person name="Young S.K."/>
            <person name="Zeng Q."/>
            <person name="Gargeya S."/>
            <person name="Fitzgerald M."/>
            <person name="Haas B."/>
            <person name="Abouelleil A."/>
            <person name="Alvarado L."/>
            <person name="Arachchi H.M."/>
            <person name="Berlin A."/>
            <person name="Brown A."/>
            <person name="Chapman S.B."/>
            <person name="Chen Z."/>
            <person name="Dunbar C."/>
            <person name="Freedman E."/>
            <person name="Gearin G."/>
            <person name="Gellesch M."/>
            <person name="Goldberg J."/>
            <person name="Griggs A."/>
            <person name="Gujja S."/>
            <person name="Heilman E.R."/>
            <person name="Heiman D."/>
            <person name="Howarth C."/>
            <person name="Larson L."/>
            <person name="Lui A."/>
            <person name="MacDonald P.J."/>
            <person name="Mehta T."/>
            <person name="Montmayeur A."/>
            <person name="Murphy C."/>
            <person name="Neiman D."/>
            <person name="Pearson M."/>
            <person name="Priest M."/>
            <person name="Roberts A."/>
            <person name="Saif S."/>
            <person name="Shea T."/>
            <person name="Shenoy N."/>
            <person name="Sisk P."/>
            <person name="Stolte C."/>
            <person name="Sykes S."/>
            <person name="White J."/>
            <person name="Yandava C."/>
            <person name="Wortman J."/>
            <person name="Nusbaum C."/>
            <person name="Birren B."/>
        </authorList>
    </citation>
    <scope>NUCLEOTIDE SEQUENCE [LARGE SCALE GENOMIC DNA]</scope>
    <source>
        <strain evidence="9 10">WAL-19142</strain>
    </source>
</reference>
<dbReference type="PATRIC" id="fig|742734.4.peg.4251"/>